<name>A0A4Z2H8B6_9TELE</name>
<dbReference type="AlphaFoldDB" id="A0A4Z2H8B6"/>
<keyword evidence="2" id="KW-0238">DNA-binding</keyword>
<evidence type="ECO:0000313" key="3">
    <source>
        <dbReference type="Proteomes" id="UP000314294"/>
    </source>
</evidence>
<sequence length="142" mass="15492">MNPVQGSPSQDAKQLHQKEEMDTEGEDLQPKDMTTEKGYKLQRISLPFSVESLISKKTTTCRTSYSAVDLAAPPPKPAAGQQVAPFSPRTLYAESKVSAESSQGVSSSSSEDSPQFSEKDQSTWYQASSFSTPPRKSVPLLF</sequence>
<comment type="caution">
    <text evidence="2">The sequence shown here is derived from an EMBL/GenBank/DDBJ whole genome shotgun (WGS) entry which is preliminary data.</text>
</comment>
<feature type="compositionally biased region" description="Polar residues" evidence="1">
    <location>
        <begin position="122"/>
        <end position="134"/>
    </location>
</feature>
<reference evidence="2 3" key="1">
    <citation type="submission" date="2019-03" db="EMBL/GenBank/DDBJ databases">
        <title>First draft genome of Liparis tanakae, snailfish: a comprehensive survey of snailfish specific genes.</title>
        <authorList>
            <person name="Kim W."/>
            <person name="Song I."/>
            <person name="Jeong J.-H."/>
            <person name="Kim D."/>
            <person name="Kim S."/>
            <person name="Ryu S."/>
            <person name="Song J.Y."/>
            <person name="Lee S.K."/>
        </authorList>
    </citation>
    <scope>NUCLEOTIDE SEQUENCE [LARGE SCALE GENOMIC DNA]</scope>
    <source>
        <tissue evidence="2">Muscle</tissue>
    </source>
</reference>
<protein>
    <submittedName>
        <fullName evidence="2">Homeobox protein MSH-C</fullName>
    </submittedName>
</protein>
<gene>
    <name evidence="2" type="primary">msxc_0</name>
    <name evidence="2" type="ORF">EYF80_027618</name>
</gene>
<evidence type="ECO:0000256" key="1">
    <source>
        <dbReference type="SAM" id="MobiDB-lite"/>
    </source>
</evidence>
<organism evidence="2 3">
    <name type="scientific">Liparis tanakae</name>
    <name type="common">Tanaka's snailfish</name>
    <dbReference type="NCBI Taxonomy" id="230148"/>
    <lineage>
        <taxon>Eukaryota</taxon>
        <taxon>Metazoa</taxon>
        <taxon>Chordata</taxon>
        <taxon>Craniata</taxon>
        <taxon>Vertebrata</taxon>
        <taxon>Euteleostomi</taxon>
        <taxon>Actinopterygii</taxon>
        <taxon>Neopterygii</taxon>
        <taxon>Teleostei</taxon>
        <taxon>Neoteleostei</taxon>
        <taxon>Acanthomorphata</taxon>
        <taxon>Eupercaria</taxon>
        <taxon>Perciformes</taxon>
        <taxon>Cottioidei</taxon>
        <taxon>Cottales</taxon>
        <taxon>Liparidae</taxon>
        <taxon>Liparis</taxon>
    </lineage>
</organism>
<accession>A0A4Z2H8B6</accession>
<dbReference type="GO" id="GO:0003677">
    <property type="term" value="F:DNA binding"/>
    <property type="evidence" value="ECO:0007669"/>
    <property type="project" value="UniProtKB-KW"/>
</dbReference>
<feature type="compositionally biased region" description="Low complexity" evidence="1">
    <location>
        <begin position="95"/>
        <end position="116"/>
    </location>
</feature>
<dbReference type="EMBL" id="SRLO01000300">
    <property type="protein sequence ID" value="TNN62128.1"/>
    <property type="molecule type" value="Genomic_DNA"/>
</dbReference>
<feature type="compositionally biased region" description="Polar residues" evidence="1">
    <location>
        <begin position="1"/>
        <end position="12"/>
    </location>
</feature>
<feature type="compositionally biased region" description="Basic and acidic residues" evidence="1">
    <location>
        <begin position="28"/>
        <end position="38"/>
    </location>
</feature>
<feature type="region of interest" description="Disordered" evidence="1">
    <location>
        <begin position="94"/>
        <end position="142"/>
    </location>
</feature>
<keyword evidence="3" id="KW-1185">Reference proteome</keyword>
<proteinExistence type="predicted"/>
<evidence type="ECO:0000313" key="2">
    <source>
        <dbReference type="EMBL" id="TNN62128.1"/>
    </source>
</evidence>
<feature type="region of interest" description="Disordered" evidence="1">
    <location>
        <begin position="1"/>
        <end position="38"/>
    </location>
</feature>
<dbReference type="Proteomes" id="UP000314294">
    <property type="component" value="Unassembled WGS sequence"/>
</dbReference>
<keyword evidence="2" id="KW-0371">Homeobox</keyword>